<comment type="catalytic activity">
    <reaction evidence="9">
        <text>cytidine + H2O + H(+) = uridine + NH4(+)</text>
        <dbReference type="Rhea" id="RHEA:16069"/>
        <dbReference type="ChEBI" id="CHEBI:15377"/>
        <dbReference type="ChEBI" id="CHEBI:15378"/>
        <dbReference type="ChEBI" id="CHEBI:16704"/>
        <dbReference type="ChEBI" id="CHEBI:17562"/>
        <dbReference type="ChEBI" id="CHEBI:28938"/>
        <dbReference type="EC" id="3.5.4.5"/>
    </reaction>
</comment>
<evidence type="ECO:0000259" key="13">
    <source>
        <dbReference type="PROSITE" id="PS51747"/>
    </source>
</evidence>
<feature type="binding site" evidence="12">
    <location>
        <position position="539"/>
    </location>
    <ligand>
        <name>Zn(2+)</name>
        <dbReference type="ChEBI" id="CHEBI:29105"/>
        <note>catalytic</note>
    </ligand>
</feature>
<keyword evidence="15" id="KW-1185">Reference proteome</keyword>
<evidence type="ECO:0000313" key="15">
    <source>
        <dbReference type="Proteomes" id="UP000030762"/>
    </source>
</evidence>
<dbReference type="STRING" id="1156394.T0QVP0"/>
<dbReference type="GO" id="GO:0008270">
    <property type="term" value="F:zinc ion binding"/>
    <property type="evidence" value="ECO:0007669"/>
    <property type="project" value="InterPro"/>
</dbReference>
<keyword evidence="6" id="KW-0378">Hydrolase</keyword>
<dbReference type="InterPro" id="IPR016192">
    <property type="entry name" value="APOBEC/CMP_deaminase_Zn-bd"/>
</dbReference>
<dbReference type="InParanoid" id="T0QVP0"/>
<dbReference type="VEuPathDB" id="FungiDB:SDRG_00033"/>
<accession>T0QVP0</accession>
<dbReference type="Proteomes" id="UP000030762">
    <property type="component" value="Unassembled WGS sequence"/>
</dbReference>
<comment type="function">
    <text evidence="2">This enzyme scavenges exogenous and endogenous cytidine and 2'-deoxycytidine for UMP synthesis.</text>
</comment>
<dbReference type="NCBIfam" id="NF004064">
    <property type="entry name" value="PRK05578.1"/>
    <property type="match status" value="1"/>
</dbReference>
<dbReference type="PANTHER" id="PTHR11644:SF2">
    <property type="entry name" value="CYTIDINE DEAMINASE"/>
    <property type="match status" value="1"/>
</dbReference>
<dbReference type="SUPFAM" id="SSF53927">
    <property type="entry name" value="Cytidine deaminase-like"/>
    <property type="match status" value="1"/>
</dbReference>
<feature type="binding site" evidence="12">
    <location>
        <position position="542"/>
    </location>
    <ligand>
        <name>Zn(2+)</name>
        <dbReference type="ChEBI" id="CHEBI:29105"/>
        <note>catalytic</note>
    </ligand>
</feature>
<dbReference type="InterPro" id="IPR002125">
    <property type="entry name" value="CMP_dCMP_dom"/>
</dbReference>
<dbReference type="NCBIfam" id="TIGR01354">
    <property type="entry name" value="cyt_deam_tetra"/>
    <property type="match status" value="1"/>
</dbReference>
<dbReference type="OrthoDB" id="414540at2759"/>
<dbReference type="OMA" id="SMDQLEY"/>
<dbReference type="EC" id="3.5.4.5" evidence="4"/>
<evidence type="ECO:0000256" key="4">
    <source>
        <dbReference type="ARBA" id="ARBA00012783"/>
    </source>
</evidence>
<dbReference type="CDD" id="cd01283">
    <property type="entry name" value="cytidine_deaminase"/>
    <property type="match status" value="1"/>
</dbReference>
<evidence type="ECO:0000256" key="2">
    <source>
        <dbReference type="ARBA" id="ARBA00003949"/>
    </source>
</evidence>
<evidence type="ECO:0000256" key="11">
    <source>
        <dbReference type="PIRSR" id="PIRSR606262-2"/>
    </source>
</evidence>
<comment type="similarity">
    <text evidence="3">Belongs to the cytidine and deoxycytidylate deaminase family.</text>
</comment>
<feature type="domain" description="CMP/dCMP-type deaminase" evidence="13">
    <location>
        <begin position="453"/>
        <end position="580"/>
    </location>
</feature>
<dbReference type="PANTHER" id="PTHR11644">
    <property type="entry name" value="CYTIDINE DEAMINASE"/>
    <property type="match status" value="1"/>
</dbReference>
<evidence type="ECO:0000256" key="6">
    <source>
        <dbReference type="ARBA" id="ARBA00022801"/>
    </source>
</evidence>
<dbReference type="GO" id="GO:0004126">
    <property type="term" value="F:cytidine deaminase activity"/>
    <property type="evidence" value="ECO:0007669"/>
    <property type="project" value="UniProtKB-EC"/>
</dbReference>
<dbReference type="eggNOG" id="KOG0833">
    <property type="taxonomic scope" value="Eukaryota"/>
</dbReference>
<evidence type="ECO:0000256" key="1">
    <source>
        <dbReference type="ARBA" id="ARBA00001947"/>
    </source>
</evidence>
<dbReference type="GeneID" id="19940760"/>
<feature type="binding site" evidence="12">
    <location>
        <position position="505"/>
    </location>
    <ligand>
        <name>Zn(2+)</name>
        <dbReference type="ChEBI" id="CHEBI:29105"/>
        <note>catalytic</note>
    </ligand>
</feature>
<dbReference type="InterPro" id="IPR050202">
    <property type="entry name" value="Cyt/Deoxycyt_deaminase"/>
</dbReference>
<dbReference type="Gene3D" id="3.40.140.10">
    <property type="entry name" value="Cytidine Deaminase, domain 2"/>
    <property type="match status" value="1"/>
</dbReference>
<dbReference type="Pfam" id="PF00383">
    <property type="entry name" value="dCMP_cyt_deam_1"/>
    <property type="match status" value="1"/>
</dbReference>
<dbReference type="EMBL" id="JH767132">
    <property type="protein sequence ID" value="EQC42294.1"/>
    <property type="molecule type" value="Genomic_DNA"/>
</dbReference>
<evidence type="ECO:0000256" key="5">
    <source>
        <dbReference type="ARBA" id="ARBA00022723"/>
    </source>
</evidence>
<evidence type="ECO:0000256" key="8">
    <source>
        <dbReference type="ARBA" id="ARBA00032005"/>
    </source>
</evidence>
<feature type="active site" description="Proton donor" evidence="10">
    <location>
        <position position="507"/>
    </location>
</feature>
<dbReference type="RefSeq" id="XP_008603717.1">
    <property type="nucleotide sequence ID" value="XM_008605495.1"/>
</dbReference>
<feature type="binding site" evidence="11">
    <location>
        <begin position="494"/>
        <end position="500"/>
    </location>
    <ligand>
        <name>substrate</name>
    </ligand>
</feature>
<evidence type="ECO:0000256" key="12">
    <source>
        <dbReference type="PIRSR" id="PIRSR606262-3"/>
    </source>
</evidence>
<name>T0QVP0_SAPDV</name>
<protein>
    <recommendedName>
        <fullName evidence="4">cytidine deaminase</fullName>
        <ecNumber evidence="4">3.5.4.5</ecNumber>
    </recommendedName>
    <alternativeName>
        <fullName evidence="8">Cytidine aminohydrolase</fullName>
    </alternativeName>
</protein>
<evidence type="ECO:0000256" key="9">
    <source>
        <dbReference type="ARBA" id="ARBA00049558"/>
    </source>
</evidence>
<dbReference type="GO" id="GO:0042802">
    <property type="term" value="F:identical protein binding"/>
    <property type="evidence" value="ECO:0007669"/>
    <property type="project" value="UniProtKB-ARBA"/>
</dbReference>
<evidence type="ECO:0000313" key="14">
    <source>
        <dbReference type="EMBL" id="EQC42294.1"/>
    </source>
</evidence>
<dbReference type="GO" id="GO:0005829">
    <property type="term" value="C:cytosol"/>
    <property type="evidence" value="ECO:0007669"/>
    <property type="project" value="TreeGrafter"/>
</dbReference>
<sequence>MATYPGPVLLALKGYYEWKQAFLTSASAMGYSAYYMTQAYADPTLPEFLNDAQRAHIRESAEAAEPPVDAENKSMDQLEYARGQRRQRVHDRVLAYTLLECQCMGQRVARRAARYLLAALHLNVQSALGHCAMDPFALWSALRRQVQAANRDLFLLHEHVADVTLPGRWHAPAAFVRDFDAAAQPFTDLLLTPDAELQTLMDANDDAKVLLDEYQAQLREKLLSTFFKLVVGIKAFLKRRVVEYLDSLPRSAVLLPPSNAVTAARHAAIAAIHSRLGAPPPSVATSETAPPVAADVTLAPPTAVRRKRKAPPKRQTARKAKRKAATSAMCKYCFEMGHATIACSDLRDDYIHGTVRDGFVLRSDYGCVWCRSRGLRSVHREDHCAIYRGVADTNWTMIPNAVGGVSQRRRQHHENLYKRIFNWCNCLKSTLSLNLPLLRAPHPITNYDTMTSINWTELEAAAKKASLAAYAPYSHFHVGAALLTSDGQVFAGCNVENASYPLGNCAERTAVYAARVQGNMTHIEAICIYTPTEKATSPCGACRQVLNEFGPNMVVRMICDGDEVLETTIDHLLPYGFGPKNLEEAKETRDARANSP</sequence>
<dbReference type="PROSITE" id="PS51747">
    <property type="entry name" value="CYT_DCMP_DEAMINASES_2"/>
    <property type="match status" value="1"/>
</dbReference>
<dbReference type="GO" id="GO:0072527">
    <property type="term" value="P:pyrimidine-containing compound metabolic process"/>
    <property type="evidence" value="ECO:0007669"/>
    <property type="project" value="UniProtKB-ARBA"/>
</dbReference>
<dbReference type="GO" id="GO:0055086">
    <property type="term" value="P:nucleobase-containing small molecule metabolic process"/>
    <property type="evidence" value="ECO:0007669"/>
    <property type="project" value="UniProtKB-ARBA"/>
</dbReference>
<dbReference type="PROSITE" id="PS00903">
    <property type="entry name" value="CYT_DCMP_DEAMINASES_1"/>
    <property type="match status" value="1"/>
</dbReference>
<proteinExistence type="inferred from homology"/>
<dbReference type="InterPro" id="IPR006262">
    <property type="entry name" value="Cyt_deam_tetra"/>
</dbReference>
<comment type="cofactor">
    <cofactor evidence="1 12">
        <name>Zn(2+)</name>
        <dbReference type="ChEBI" id="CHEBI:29105"/>
    </cofactor>
</comment>
<evidence type="ECO:0000256" key="7">
    <source>
        <dbReference type="ARBA" id="ARBA00022833"/>
    </source>
</evidence>
<reference evidence="14 15" key="1">
    <citation type="submission" date="2012-04" db="EMBL/GenBank/DDBJ databases">
        <title>The Genome Sequence of Saprolegnia declina VS20.</title>
        <authorList>
            <consortium name="The Broad Institute Genome Sequencing Platform"/>
            <person name="Russ C."/>
            <person name="Nusbaum C."/>
            <person name="Tyler B."/>
            <person name="van West P."/>
            <person name="Dieguez-Uribeondo J."/>
            <person name="de Bruijn I."/>
            <person name="Tripathy S."/>
            <person name="Jiang R."/>
            <person name="Young S.K."/>
            <person name="Zeng Q."/>
            <person name="Gargeya S."/>
            <person name="Fitzgerald M."/>
            <person name="Haas B."/>
            <person name="Abouelleil A."/>
            <person name="Alvarado L."/>
            <person name="Arachchi H.M."/>
            <person name="Berlin A."/>
            <person name="Chapman S.B."/>
            <person name="Goldberg J."/>
            <person name="Griggs A."/>
            <person name="Gujja S."/>
            <person name="Hansen M."/>
            <person name="Howarth C."/>
            <person name="Imamovic A."/>
            <person name="Larimer J."/>
            <person name="McCowen C."/>
            <person name="Montmayeur A."/>
            <person name="Murphy C."/>
            <person name="Neiman D."/>
            <person name="Pearson M."/>
            <person name="Priest M."/>
            <person name="Roberts A."/>
            <person name="Saif S."/>
            <person name="Shea T."/>
            <person name="Sisk P."/>
            <person name="Sykes S."/>
            <person name="Wortman J."/>
            <person name="Nusbaum C."/>
            <person name="Birren B."/>
        </authorList>
    </citation>
    <scope>NUCLEOTIDE SEQUENCE [LARGE SCALE GENOMIC DNA]</scope>
    <source>
        <strain evidence="14 15">VS20</strain>
    </source>
</reference>
<dbReference type="InterPro" id="IPR016193">
    <property type="entry name" value="Cytidine_deaminase-like"/>
</dbReference>
<keyword evidence="7 12" id="KW-0862">Zinc</keyword>
<keyword evidence="5 12" id="KW-0479">Metal-binding</keyword>
<organism evidence="14 15">
    <name type="scientific">Saprolegnia diclina (strain VS20)</name>
    <dbReference type="NCBI Taxonomy" id="1156394"/>
    <lineage>
        <taxon>Eukaryota</taxon>
        <taxon>Sar</taxon>
        <taxon>Stramenopiles</taxon>
        <taxon>Oomycota</taxon>
        <taxon>Saprolegniomycetes</taxon>
        <taxon>Saprolegniales</taxon>
        <taxon>Saprolegniaceae</taxon>
        <taxon>Saprolegnia</taxon>
    </lineage>
</organism>
<gene>
    <name evidence="14" type="ORF">SDRG_00033</name>
</gene>
<dbReference type="FunFam" id="3.40.140.10:FF:000008">
    <property type="entry name" value="Cytidine deaminase"/>
    <property type="match status" value="1"/>
</dbReference>
<dbReference type="AlphaFoldDB" id="T0QVP0"/>
<evidence type="ECO:0000256" key="10">
    <source>
        <dbReference type="PIRSR" id="PIRSR606262-1"/>
    </source>
</evidence>
<evidence type="ECO:0000256" key="3">
    <source>
        <dbReference type="ARBA" id="ARBA00006576"/>
    </source>
</evidence>